<keyword evidence="7" id="KW-0472">Membrane</keyword>
<dbReference type="PANTHER" id="PTHR48182">
    <property type="entry name" value="PROTEIN SERAC1"/>
    <property type="match status" value="1"/>
</dbReference>
<evidence type="ECO:0000256" key="3">
    <source>
        <dbReference type="ARBA" id="ARBA00004370"/>
    </source>
</evidence>
<sequence>MRSGRGTDGGLERCDRFFCRKKKEGGSLILLGKTPWINWAYPTLLSPDPNEILVYVSRRLSLRSFGAIPGCVRGEAETARDQEPYHSLNDSQVTQDLPDRRPKAGSGYQKKAGTISGHRVNVTWTQKRRAANENDAYGPLGLRLLHAAPHPLTDIIFVHGLRGVSIKTRRKGDNPPLFWPQQWLLMEPGLNNVNIYSFNYDSDWGSSNPNILNVHDFGRELFEEMESSPFLRQKPNVRKYAGHLPIHSFYETLPMSLGISSSPVVEKGSAILGMSSIIIGLYLQTYDRARIWVQNESARYMNANHQEICKFGSPEDYNYLSLRNSLVSVTQDSLQDVLASNERDSRVHLEENRKYLGVSIISDEYYESLEGSCGWPQKRYDLRERRDEPEELDIDQNSNYTPWIYWVTAGPGAGKSVLASHVRAQLEDFQVSHAFHHIHARNKSSQSLARCLRLMAYQMASSNVLSARWLRSLAPMALH</sequence>
<reference evidence="10 11" key="1">
    <citation type="journal article" date="2024" name="J. Plant Pathol.">
        <title>Sequence and assembly of the genome of Seiridium unicorne, isolate CBS 538.82, causal agent of cypress canker disease.</title>
        <authorList>
            <person name="Scali E."/>
            <person name="Rocca G.D."/>
            <person name="Danti R."/>
            <person name="Garbelotto M."/>
            <person name="Barberini S."/>
            <person name="Baroncelli R."/>
            <person name="Emiliani G."/>
        </authorList>
    </citation>
    <scope>NUCLEOTIDE SEQUENCE [LARGE SCALE GENOMIC DNA]</scope>
    <source>
        <strain evidence="10 11">BM-138-508</strain>
    </source>
</reference>
<dbReference type="InterPro" id="IPR052374">
    <property type="entry name" value="SERAC1"/>
</dbReference>
<evidence type="ECO:0000256" key="5">
    <source>
        <dbReference type="ARBA" id="ARBA00022824"/>
    </source>
</evidence>
<dbReference type="InterPro" id="IPR056884">
    <property type="entry name" value="NPHP3-like_N"/>
</dbReference>
<protein>
    <recommendedName>
        <fullName evidence="9">Nephrocystin 3-like N-terminal domain-containing protein</fullName>
    </recommendedName>
</protein>
<keyword evidence="4" id="KW-0677">Repeat</keyword>
<accession>A0ABR2V3A2</accession>
<dbReference type="Proteomes" id="UP001408356">
    <property type="component" value="Unassembled WGS sequence"/>
</dbReference>
<evidence type="ECO:0000256" key="8">
    <source>
        <dbReference type="SAM" id="MobiDB-lite"/>
    </source>
</evidence>
<evidence type="ECO:0000256" key="4">
    <source>
        <dbReference type="ARBA" id="ARBA00022737"/>
    </source>
</evidence>
<evidence type="ECO:0000313" key="10">
    <source>
        <dbReference type="EMBL" id="KAK9421402.1"/>
    </source>
</evidence>
<proteinExistence type="predicted"/>
<dbReference type="PANTHER" id="PTHR48182:SF2">
    <property type="entry name" value="PROTEIN SERAC1"/>
    <property type="match status" value="1"/>
</dbReference>
<organism evidence="10 11">
    <name type="scientific">Seiridium unicorne</name>
    <dbReference type="NCBI Taxonomy" id="138068"/>
    <lineage>
        <taxon>Eukaryota</taxon>
        <taxon>Fungi</taxon>
        <taxon>Dikarya</taxon>
        <taxon>Ascomycota</taxon>
        <taxon>Pezizomycotina</taxon>
        <taxon>Sordariomycetes</taxon>
        <taxon>Xylariomycetidae</taxon>
        <taxon>Amphisphaeriales</taxon>
        <taxon>Sporocadaceae</taxon>
        <taxon>Seiridium</taxon>
    </lineage>
</organism>
<gene>
    <name evidence="10" type="ORF">SUNI508_05940</name>
</gene>
<evidence type="ECO:0000256" key="2">
    <source>
        <dbReference type="ARBA" id="ARBA00004240"/>
    </source>
</evidence>
<comment type="caution">
    <text evidence="10">The sequence shown here is derived from an EMBL/GenBank/DDBJ whole genome shotgun (WGS) entry which is preliminary data.</text>
</comment>
<keyword evidence="6" id="KW-0496">Mitochondrion</keyword>
<evidence type="ECO:0000313" key="11">
    <source>
        <dbReference type="Proteomes" id="UP001408356"/>
    </source>
</evidence>
<feature type="region of interest" description="Disordered" evidence="8">
    <location>
        <begin position="78"/>
        <end position="112"/>
    </location>
</feature>
<evidence type="ECO:0000259" key="9">
    <source>
        <dbReference type="Pfam" id="PF24883"/>
    </source>
</evidence>
<dbReference type="Pfam" id="PF24883">
    <property type="entry name" value="NPHP3_N"/>
    <property type="match status" value="1"/>
</dbReference>
<evidence type="ECO:0000256" key="1">
    <source>
        <dbReference type="ARBA" id="ARBA00004173"/>
    </source>
</evidence>
<dbReference type="EMBL" id="JARVKF010000190">
    <property type="protein sequence ID" value="KAK9421402.1"/>
    <property type="molecule type" value="Genomic_DNA"/>
</dbReference>
<keyword evidence="5" id="KW-0256">Endoplasmic reticulum</keyword>
<comment type="subcellular location">
    <subcellularLocation>
        <location evidence="2">Endoplasmic reticulum</location>
    </subcellularLocation>
    <subcellularLocation>
        <location evidence="3">Membrane</location>
    </subcellularLocation>
    <subcellularLocation>
        <location evidence="1">Mitochondrion</location>
    </subcellularLocation>
</comment>
<evidence type="ECO:0000256" key="6">
    <source>
        <dbReference type="ARBA" id="ARBA00023128"/>
    </source>
</evidence>
<feature type="domain" description="Nephrocystin 3-like N-terminal" evidence="9">
    <location>
        <begin position="401"/>
        <end position="463"/>
    </location>
</feature>
<evidence type="ECO:0000256" key="7">
    <source>
        <dbReference type="ARBA" id="ARBA00023136"/>
    </source>
</evidence>
<name>A0ABR2V3A2_9PEZI</name>
<keyword evidence="11" id="KW-1185">Reference proteome</keyword>